<dbReference type="HAMAP" id="MF_01270">
    <property type="entry name" value="AnhMurNAc_kinase"/>
    <property type="match status" value="1"/>
</dbReference>
<reference evidence="3 4" key="1">
    <citation type="submission" date="2016-10" db="EMBL/GenBank/DDBJ databases">
        <authorList>
            <person name="de Groot N.N."/>
        </authorList>
    </citation>
    <scope>NUCLEOTIDE SEQUENCE [LARGE SCALE GENOMIC DNA]</scope>
    <source>
        <strain evidence="3 4">DSM 16077</strain>
    </source>
</reference>
<dbReference type="Proteomes" id="UP000199759">
    <property type="component" value="Unassembled WGS sequence"/>
</dbReference>
<keyword evidence="1 2" id="KW-0119">Carbohydrate metabolism</keyword>
<dbReference type="PANTHER" id="PTHR30605:SF0">
    <property type="entry name" value="ANHYDRO-N-ACETYLMURAMIC ACID KINASE"/>
    <property type="match status" value="1"/>
</dbReference>
<protein>
    <recommendedName>
        <fullName evidence="2">Anhydro-N-acetylmuramic acid kinase</fullName>
        <ecNumber evidence="2">2.7.1.170</ecNumber>
    </recommendedName>
    <alternativeName>
        <fullName evidence="2">AnhMurNAc kinase</fullName>
    </alternativeName>
</protein>
<keyword evidence="2" id="KW-0067">ATP-binding</keyword>
<dbReference type="PANTHER" id="PTHR30605">
    <property type="entry name" value="ANHYDRO-N-ACETYLMURAMIC ACID KINASE"/>
    <property type="match status" value="1"/>
</dbReference>
<dbReference type="EMBL" id="FNHG01000015">
    <property type="protein sequence ID" value="SDM59048.1"/>
    <property type="molecule type" value="Genomic_DNA"/>
</dbReference>
<sequence>MKYVIGLMSGTSLDGVDAALIRTDGERIAEFGVGETRDYGKAERAVLQAAVDTALAWNFQGEMPDFSAAAAVLTASHAELVEAVIAEAGLTAGQISLVGFHGQTVLHRAPAGRQQGRTCQIGDGQALADRLGVDVVYDFRSPDMAGGGQGAPLAPLYHAALVAQGQLELPLAVVNLGGVANVTWLAPDTDPIAFDTGPANGLIDAWCQQRLGTSHDSNGELAARGKIDPAALKALMKHPFFAKAPPKSLDRWDFSLDPVQHLGDADGAATLTAFTARTVAAAIDQLGQPGRILATGGGRHNPVLMRMMGEAMGVRPEAVERVGWRGDLLEAEAFAWLAARVAAGLPTSIPSTTGVSRPTCGGLIAHPRS</sequence>
<gene>
    <name evidence="2" type="primary">anmK</name>
    <name evidence="3" type="ORF">SAMN04488568_11518</name>
</gene>
<comment type="pathway">
    <text evidence="2">Amino-sugar metabolism; 1,6-anhydro-N-acetylmuramate degradation.</text>
</comment>
<dbReference type="NCBIfam" id="NF007141">
    <property type="entry name" value="PRK09585.1-5"/>
    <property type="match status" value="1"/>
</dbReference>
<keyword evidence="2" id="KW-0547">Nucleotide-binding</keyword>
<dbReference type="InterPro" id="IPR043129">
    <property type="entry name" value="ATPase_NBD"/>
</dbReference>
<dbReference type="EC" id="2.7.1.170" evidence="2"/>
<comment type="pathway">
    <text evidence="2">Cell wall biogenesis; peptidoglycan recycling.</text>
</comment>
<evidence type="ECO:0000313" key="3">
    <source>
        <dbReference type="EMBL" id="SDM59048.1"/>
    </source>
</evidence>
<comment type="function">
    <text evidence="2">Catalyzes the specific phosphorylation of 1,6-anhydro-N-acetylmuramic acid (anhMurNAc) with the simultaneous cleavage of the 1,6-anhydro ring, generating MurNAc-6-P. Is required for the utilization of anhMurNAc either imported from the medium or derived from its own cell wall murein, and thus plays a role in cell wall recycling.</text>
</comment>
<dbReference type="GO" id="GO:0009254">
    <property type="term" value="P:peptidoglycan turnover"/>
    <property type="evidence" value="ECO:0007669"/>
    <property type="project" value="UniProtKB-UniRule"/>
</dbReference>
<comment type="catalytic activity">
    <reaction evidence="2">
        <text>1,6-anhydro-N-acetyl-beta-muramate + ATP + H2O = N-acetyl-D-muramate 6-phosphate + ADP + H(+)</text>
        <dbReference type="Rhea" id="RHEA:24952"/>
        <dbReference type="ChEBI" id="CHEBI:15377"/>
        <dbReference type="ChEBI" id="CHEBI:15378"/>
        <dbReference type="ChEBI" id="CHEBI:30616"/>
        <dbReference type="ChEBI" id="CHEBI:58690"/>
        <dbReference type="ChEBI" id="CHEBI:58722"/>
        <dbReference type="ChEBI" id="CHEBI:456216"/>
        <dbReference type="EC" id="2.7.1.170"/>
    </reaction>
</comment>
<dbReference type="Pfam" id="PF03702">
    <property type="entry name" value="AnmK"/>
    <property type="match status" value="1"/>
</dbReference>
<dbReference type="AlphaFoldDB" id="A0A1G9UGL5"/>
<keyword evidence="4" id="KW-1185">Reference proteome</keyword>
<evidence type="ECO:0000256" key="2">
    <source>
        <dbReference type="HAMAP-Rule" id="MF_01270"/>
    </source>
</evidence>
<dbReference type="InterPro" id="IPR005338">
    <property type="entry name" value="Anhydro_N_Ac-Mur_kinase"/>
</dbReference>
<dbReference type="GO" id="GO:0097175">
    <property type="term" value="P:1,6-anhydro-N-acetyl-beta-muramic acid catabolic process"/>
    <property type="evidence" value="ECO:0007669"/>
    <property type="project" value="UniProtKB-UniRule"/>
</dbReference>
<dbReference type="UniPathway" id="UPA00343"/>
<dbReference type="RefSeq" id="WP_091770870.1">
    <property type="nucleotide sequence ID" value="NZ_FNHG01000015.1"/>
</dbReference>
<dbReference type="GO" id="GO:0016773">
    <property type="term" value="F:phosphotransferase activity, alcohol group as acceptor"/>
    <property type="evidence" value="ECO:0007669"/>
    <property type="project" value="UniProtKB-UniRule"/>
</dbReference>
<accession>A0A1G9UGL5</accession>
<dbReference type="Gene3D" id="3.30.420.40">
    <property type="match status" value="2"/>
</dbReference>
<comment type="similarity">
    <text evidence="2">Belongs to the anhydro-N-acetylmuramic acid kinase family.</text>
</comment>
<dbReference type="UniPathway" id="UPA00544"/>
<dbReference type="SUPFAM" id="SSF53067">
    <property type="entry name" value="Actin-like ATPase domain"/>
    <property type="match status" value="1"/>
</dbReference>
<dbReference type="GO" id="GO:0016301">
    <property type="term" value="F:kinase activity"/>
    <property type="evidence" value="ECO:0007669"/>
    <property type="project" value="UniProtKB-KW"/>
</dbReference>
<dbReference type="OrthoDB" id="9763949at2"/>
<feature type="binding site" evidence="2">
    <location>
        <begin position="10"/>
        <end position="17"/>
    </location>
    <ligand>
        <name>ATP</name>
        <dbReference type="ChEBI" id="CHEBI:30616"/>
    </ligand>
</feature>
<keyword evidence="2" id="KW-0808">Transferase</keyword>
<dbReference type="GO" id="GO:0006040">
    <property type="term" value="P:amino sugar metabolic process"/>
    <property type="evidence" value="ECO:0007669"/>
    <property type="project" value="InterPro"/>
</dbReference>
<evidence type="ECO:0000313" key="4">
    <source>
        <dbReference type="Proteomes" id="UP000199759"/>
    </source>
</evidence>
<proteinExistence type="inferred from homology"/>
<name>A0A1G9UGL5_9PROT</name>
<organism evidence="3 4">
    <name type="scientific">Maricaulis salignorans</name>
    <dbReference type="NCBI Taxonomy" id="144026"/>
    <lineage>
        <taxon>Bacteria</taxon>
        <taxon>Pseudomonadati</taxon>
        <taxon>Pseudomonadota</taxon>
        <taxon>Alphaproteobacteria</taxon>
        <taxon>Maricaulales</taxon>
        <taxon>Maricaulaceae</taxon>
        <taxon>Maricaulis</taxon>
    </lineage>
</organism>
<keyword evidence="2 3" id="KW-0418">Kinase</keyword>
<evidence type="ECO:0000256" key="1">
    <source>
        <dbReference type="ARBA" id="ARBA00023277"/>
    </source>
</evidence>
<dbReference type="STRING" id="144026.SAMN04488568_11518"/>
<dbReference type="GO" id="GO:0005524">
    <property type="term" value="F:ATP binding"/>
    <property type="evidence" value="ECO:0007669"/>
    <property type="project" value="UniProtKB-UniRule"/>
</dbReference>